<proteinExistence type="predicted"/>
<protein>
    <submittedName>
        <fullName evidence="1">Uncharacterized protein</fullName>
    </submittedName>
</protein>
<accession>A0A3M7TAZ2</accession>
<keyword evidence="2" id="KW-1185">Reference proteome</keyword>
<gene>
    <name evidence="1" type="ORF">BpHYR1_034418</name>
</gene>
<evidence type="ECO:0000313" key="1">
    <source>
        <dbReference type="EMBL" id="RNA45058.1"/>
    </source>
</evidence>
<organism evidence="1 2">
    <name type="scientific">Brachionus plicatilis</name>
    <name type="common">Marine rotifer</name>
    <name type="synonym">Brachionus muelleri</name>
    <dbReference type="NCBI Taxonomy" id="10195"/>
    <lineage>
        <taxon>Eukaryota</taxon>
        <taxon>Metazoa</taxon>
        <taxon>Spiralia</taxon>
        <taxon>Gnathifera</taxon>
        <taxon>Rotifera</taxon>
        <taxon>Eurotatoria</taxon>
        <taxon>Monogononta</taxon>
        <taxon>Pseudotrocha</taxon>
        <taxon>Ploima</taxon>
        <taxon>Brachionidae</taxon>
        <taxon>Brachionus</taxon>
    </lineage>
</organism>
<dbReference type="Proteomes" id="UP000276133">
    <property type="component" value="Unassembled WGS sequence"/>
</dbReference>
<dbReference type="EMBL" id="REGN01000033">
    <property type="protein sequence ID" value="RNA45058.1"/>
    <property type="molecule type" value="Genomic_DNA"/>
</dbReference>
<evidence type="ECO:0000313" key="2">
    <source>
        <dbReference type="Proteomes" id="UP000276133"/>
    </source>
</evidence>
<dbReference type="OrthoDB" id="6776162at2759"/>
<sequence length="227" mass="26194">MFEIGLHYIQRILNYVPERIKFDENLCFNSQIDFIRALCLDRLNILKILSNALPNIYKTLIGSVIDYKLTKDYACAFVNSSRICNNKTPLCGIWNELNESMIENGFSIQTQSNNCGRSSITQSHINFKINFKKKKEKNLFIVTYNILINLYKIIFCAEISNSLSLDSSSDSCITFSCNLLDIVKIINFQINIKIVIEKVLLKFCEANKKIKINDYSLEKKSKKSNLN</sequence>
<name>A0A3M7TAZ2_BRAPC</name>
<dbReference type="AlphaFoldDB" id="A0A3M7TAZ2"/>
<reference evidence="1 2" key="1">
    <citation type="journal article" date="2018" name="Sci. Rep.">
        <title>Genomic signatures of local adaptation to the degree of environmental predictability in rotifers.</title>
        <authorList>
            <person name="Franch-Gras L."/>
            <person name="Hahn C."/>
            <person name="Garcia-Roger E.M."/>
            <person name="Carmona M.J."/>
            <person name="Serra M."/>
            <person name="Gomez A."/>
        </authorList>
    </citation>
    <scope>NUCLEOTIDE SEQUENCE [LARGE SCALE GENOMIC DNA]</scope>
    <source>
        <strain evidence="1">HYR1</strain>
    </source>
</reference>
<comment type="caution">
    <text evidence="1">The sequence shown here is derived from an EMBL/GenBank/DDBJ whole genome shotgun (WGS) entry which is preliminary data.</text>
</comment>